<accession>A0A1F5EBW1</accession>
<dbReference type="PROSITE" id="PS51782">
    <property type="entry name" value="LYSM"/>
    <property type="match status" value="1"/>
</dbReference>
<dbReference type="EMBL" id="MEZX01000002">
    <property type="protein sequence ID" value="OGD64897.1"/>
    <property type="molecule type" value="Genomic_DNA"/>
</dbReference>
<dbReference type="AlphaFoldDB" id="A0A1F5EBW1"/>
<dbReference type="SMART" id="SM00257">
    <property type="entry name" value="LysM"/>
    <property type="match status" value="1"/>
</dbReference>
<dbReference type="SUPFAM" id="SSF54106">
    <property type="entry name" value="LysM domain"/>
    <property type="match status" value="1"/>
</dbReference>
<dbReference type="Pfam" id="PF01476">
    <property type="entry name" value="LysM"/>
    <property type="match status" value="1"/>
</dbReference>
<name>A0A1F5EBW1_9BACT</name>
<evidence type="ECO:0000259" key="1">
    <source>
        <dbReference type="PROSITE" id="PS51782"/>
    </source>
</evidence>
<sequence>MKIPPAFLATLVVLIGFLAAATYYYRSQTSTETKRSTADSTFLADVPAVTSSDQGKIVDKLTRPATPRGRLSYPANVYVVKPLEGLFTIGNKMKMDWRLIKRANNISNENSIQQGTSLAIPKLSNETDYFRLEFRVDGSKASELNRAVQSGDESVYLDPVKVVKKEALTYFGVTESDDFSVLEQDQSRGTALIQVKSDLHKTNIGLIQPKEKGARGIWAILYIESRDNE</sequence>
<proteinExistence type="predicted"/>
<gene>
    <name evidence="2" type="ORF">A3A71_02530</name>
</gene>
<evidence type="ECO:0000313" key="3">
    <source>
        <dbReference type="Proteomes" id="UP000177481"/>
    </source>
</evidence>
<comment type="caution">
    <text evidence="2">The sequence shown here is derived from an EMBL/GenBank/DDBJ whole genome shotgun (WGS) entry which is preliminary data.</text>
</comment>
<organism evidence="2 3">
    <name type="scientific">Candidatus Berkelbacteria bacterium RIFCSPLOWO2_01_FULL_50_28</name>
    <dbReference type="NCBI Taxonomy" id="1797471"/>
    <lineage>
        <taxon>Bacteria</taxon>
        <taxon>Candidatus Berkelbacteria</taxon>
    </lineage>
</organism>
<reference evidence="2 3" key="1">
    <citation type="journal article" date="2016" name="Nat. Commun.">
        <title>Thousands of microbial genomes shed light on interconnected biogeochemical processes in an aquifer system.</title>
        <authorList>
            <person name="Anantharaman K."/>
            <person name="Brown C.T."/>
            <person name="Hug L.A."/>
            <person name="Sharon I."/>
            <person name="Castelle C.J."/>
            <person name="Probst A.J."/>
            <person name="Thomas B.C."/>
            <person name="Singh A."/>
            <person name="Wilkins M.J."/>
            <person name="Karaoz U."/>
            <person name="Brodie E.L."/>
            <person name="Williams K.H."/>
            <person name="Hubbard S.S."/>
            <person name="Banfield J.F."/>
        </authorList>
    </citation>
    <scope>NUCLEOTIDE SEQUENCE [LARGE SCALE GENOMIC DNA]</scope>
</reference>
<dbReference type="Proteomes" id="UP000177481">
    <property type="component" value="Unassembled WGS sequence"/>
</dbReference>
<feature type="domain" description="LysM" evidence="1">
    <location>
        <begin position="76"/>
        <end position="120"/>
    </location>
</feature>
<dbReference type="Gene3D" id="3.10.350.10">
    <property type="entry name" value="LysM domain"/>
    <property type="match status" value="1"/>
</dbReference>
<evidence type="ECO:0000313" key="2">
    <source>
        <dbReference type="EMBL" id="OGD64897.1"/>
    </source>
</evidence>
<dbReference type="STRING" id="1797471.A3A71_02530"/>
<dbReference type="InterPro" id="IPR018392">
    <property type="entry name" value="LysM"/>
</dbReference>
<dbReference type="InterPro" id="IPR036779">
    <property type="entry name" value="LysM_dom_sf"/>
</dbReference>
<dbReference type="CDD" id="cd00118">
    <property type="entry name" value="LysM"/>
    <property type="match status" value="1"/>
</dbReference>
<protein>
    <recommendedName>
        <fullName evidence="1">LysM domain-containing protein</fullName>
    </recommendedName>
</protein>